<dbReference type="PANTHER" id="PTHR45036">
    <property type="entry name" value="METHYLTRANSFERASE LIKE 7B"/>
    <property type="match status" value="1"/>
</dbReference>
<accession>A0AA36NA24</accession>
<feature type="chain" id="PRO_5041451302" description="Methyltransferase type 11 domain-containing protein" evidence="2">
    <location>
        <begin position="20"/>
        <end position="311"/>
    </location>
</feature>
<evidence type="ECO:0000259" key="3">
    <source>
        <dbReference type="Pfam" id="PF08241"/>
    </source>
</evidence>
<dbReference type="SUPFAM" id="SSF53335">
    <property type="entry name" value="S-adenosyl-L-methionine-dependent methyltransferases"/>
    <property type="match status" value="1"/>
</dbReference>
<feature type="signal peptide" evidence="2">
    <location>
        <begin position="1"/>
        <end position="19"/>
    </location>
</feature>
<dbReference type="PANTHER" id="PTHR45036:SF1">
    <property type="entry name" value="METHYLTRANSFERASE LIKE 7A"/>
    <property type="match status" value="1"/>
</dbReference>
<sequence length="311" mass="33325">MQVLCRACALLVLGLLCEAQDAAPQSQEAKTDLDDLDLGDLDADDEDEGEEAGGAPAEDFDKDMPEEDRSLRMKVCLGGAMQRLHSNAEAVSKLASQLVEQQPGMSKDQAGGFLTRLLWVFTRRMAHWARHGLALALLALGFRLAVVPPLAPRRLALLAPALAAGPGPAAAEVAISPRQAGNEPRREKYKQFAKANAFGMAEYERAVAQKKRQLFGRLFQSLPTGAVVVEVGIGSFPNAKYLSSKDAPSGMDIVGVDPNEYMKPYALDNAKRANLLVPERGNRLRLVQGVAEALPLEDAAADAAAMQKALA</sequence>
<name>A0AA36NA24_9DINO</name>
<dbReference type="InterPro" id="IPR052356">
    <property type="entry name" value="Thiol_S-MT"/>
</dbReference>
<keyword evidence="5" id="KW-1185">Reference proteome</keyword>
<gene>
    <name evidence="4" type="ORF">EVOR1521_LOCUS23151</name>
</gene>
<dbReference type="Proteomes" id="UP001178507">
    <property type="component" value="Unassembled WGS sequence"/>
</dbReference>
<dbReference type="EMBL" id="CAUJNA010003343">
    <property type="protein sequence ID" value="CAJ1399652.1"/>
    <property type="molecule type" value="Genomic_DNA"/>
</dbReference>
<feature type="domain" description="Methyltransferase type 11" evidence="3">
    <location>
        <begin position="230"/>
        <end position="310"/>
    </location>
</feature>
<evidence type="ECO:0000256" key="2">
    <source>
        <dbReference type="SAM" id="SignalP"/>
    </source>
</evidence>
<feature type="region of interest" description="Disordered" evidence="1">
    <location>
        <begin position="24"/>
        <end position="65"/>
    </location>
</feature>
<dbReference type="InterPro" id="IPR029063">
    <property type="entry name" value="SAM-dependent_MTases_sf"/>
</dbReference>
<evidence type="ECO:0000256" key="1">
    <source>
        <dbReference type="SAM" id="MobiDB-lite"/>
    </source>
</evidence>
<organism evidence="4 5">
    <name type="scientific">Effrenium voratum</name>
    <dbReference type="NCBI Taxonomy" id="2562239"/>
    <lineage>
        <taxon>Eukaryota</taxon>
        <taxon>Sar</taxon>
        <taxon>Alveolata</taxon>
        <taxon>Dinophyceae</taxon>
        <taxon>Suessiales</taxon>
        <taxon>Symbiodiniaceae</taxon>
        <taxon>Effrenium</taxon>
    </lineage>
</organism>
<comment type="caution">
    <text evidence="4">The sequence shown here is derived from an EMBL/GenBank/DDBJ whole genome shotgun (WGS) entry which is preliminary data.</text>
</comment>
<evidence type="ECO:0000313" key="4">
    <source>
        <dbReference type="EMBL" id="CAJ1399652.1"/>
    </source>
</evidence>
<dbReference type="GO" id="GO:0008757">
    <property type="term" value="F:S-adenosylmethionine-dependent methyltransferase activity"/>
    <property type="evidence" value="ECO:0007669"/>
    <property type="project" value="InterPro"/>
</dbReference>
<dbReference type="Pfam" id="PF08241">
    <property type="entry name" value="Methyltransf_11"/>
    <property type="match status" value="1"/>
</dbReference>
<keyword evidence="2" id="KW-0732">Signal</keyword>
<protein>
    <recommendedName>
        <fullName evidence="3">Methyltransferase type 11 domain-containing protein</fullName>
    </recommendedName>
</protein>
<feature type="compositionally biased region" description="Acidic residues" evidence="1">
    <location>
        <begin position="34"/>
        <end position="51"/>
    </location>
</feature>
<dbReference type="InterPro" id="IPR013216">
    <property type="entry name" value="Methyltransf_11"/>
</dbReference>
<proteinExistence type="predicted"/>
<dbReference type="AlphaFoldDB" id="A0AA36NA24"/>
<reference evidence="4" key="1">
    <citation type="submission" date="2023-08" db="EMBL/GenBank/DDBJ databases">
        <authorList>
            <person name="Chen Y."/>
            <person name="Shah S."/>
            <person name="Dougan E. K."/>
            <person name="Thang M."/>
            <person name="Chan C."/>
        </authorList>
    </citation>
    <scope>NUCLEOTIDE SEQUENCE</scope>
</reference>
<evidence type="ECO:0000313" key="5">
    <source>
        <dbReference type="Proteomes" id="UP001178507"/>
    </source>
</evidence>
<dbReference type="Gene3D" id="3.40.50.150">
    <property type="entry name" value="Vaccinia Virus protein VP39"/>
    <property type="match status" value="1"/>
</dbReference>